<feature type="repeat" description="ANK" evidence="3">
    <location>
        <begin position="64"/>
        <end position="96"/>
    </location>
</feature>
<evidence type="ECO:0000256" key="3">
    <source>
        <dbReference type="PROSITE-ProRule" id="PRU00023"/>
    </source>
</evidence>
<feature type="repeat" description="ANK" evidence="3">
    <location>
        <begin position="214"/>
        <end position="246"/>
    </location>
</feature>
<gene>
    <name evidence="5" type="ORF">DRE_06717</name>
</gene>
<dbReference type="HOGENOM" id="CLU_000134_48_9_1"/>
<dbReference type="PANTHER" id="PTHR24198:SF165">
    <property type="entry name" value="ANKYRIN REPEAT-CONTAINING PROTEIN-RELATED"/>
    <property type="match status" value="1"/>
</dbReference>
<reference evidence="5 6" key="1">
    <citation type="submission" date="2013-05" db="EMBL/GenBank/DDBJ databases">
        <title>Drechslerella stenobrocha genome reveals carnivorous origination and mechanical trapping mechanism of predatory fungi.</title>
        <authorList>
            <person name="Liu X."/>
            <person name="Zhang W."/>
            <person name="Liu K."/>
        </authorList>
    </citation>
    <scope>NUCLEOTIDE SEQUENCE [LARGE SCALE GENOMIC DNA]</scope>
    <source>
        <strain evidence="5 6">248</strain>
    </source>
</reference>
<feature type="repeat" description="ANK" evidence="3">
    <location>
        <begin position="528"/>
        <end position="554"/>
    </location>
</feature>
<dbReference type="EMBL" id="KI966440">
    <property type="protein sequence ID" value="EWC44545.1"/>
    <property type="molecule type" value="Genomic_DNA"/>
</dbReference>
<sequence length="598" mass="63689">MIAAVEAGNLTIVNILLKANPLCANVTAEGVTPLWMASQQGHTKIAKLLIEDCKADVNTKVPDSHRTPLHQAAQGGRTEIVKLLLANGADPDARDSSGVSPLWTAAQKGSAEIVKLLLNLNDAEPLPRPDGATPKVDPNVVTSDGKRTPLHQAAQNGCVDVVRILLERGADPDPRDQHGISPLWSAAQGGFEEIVKMLLATKGADAEVISTSGSNRRPLHQAAQNGHTGVCKLLLAHGVQHEPLDNTNCSPLFFAAQGGHAEIVEILLSKGSSPENAWEKGNKGGRRYCLHQAAQNGHAKVASLLLGAGANVEPDEYIPDEGLLPSSSSDSSDTAEEGPRKVSGYKSRRKYERFLEKKGRTNQQSAPSSPNSNSKRKKRAKSKKRSDRSQYVSVSPLGLAIVAGHIEVVRLLIENGANTNSINNKSQLSPLHLANVAGSEGREDIITLLIENGARVDAKEKDGWTPMMLAAQNGNCNIVDMLIKNGASVDAQGTDGETALWIASQQGHTAIVEKLLQADARSIPTTGSGRYPIHQAAQNGHFEVLKRLVENDPDCVDLSDFNGSTAIAHAAGGKEAIRFHMVEYLISKGAKFISNPGE</sequence>
<dbReference type="PRINTS" id="PR01415">
    <property type="entry name" value="ANKYRIN"/>
</dbReference>
<protein>
    <submittedName>
        <fullName evidence="5">Uncharacterized protein</fullName>
    </submittedName>
</protein>
<keyword evidence="2 3" id="KW-0040">ANK repeat</keyword>
<dbReference type="Proteomes" id="UP000024837">
    <property type="component" value="Unassembled WGS sequence"/>
</dbReference>
<evidence type="ECO:0000313" key="6">
    <source>
        <dbReference type="Proteomes" id="UP000024837"/>
    </source>
</evidence>
<feature type="repeat" description="ANK" evidence="3">
    <location>
        <begin position="29"/>
        <end position="51"/>
    </location>
</feature>
<evidence type="ECO:0000256" key="1">
    <source>
        <dbReference type="ARBA" id="ARBA00022737"/>
    </source>
</evidence>
<keyword evidence="6" id="KW-1185">Reference proteome</keyword>
<name>W7I6S2_9PEZI</name>
<dbReference type="OrthoDB" id="448455at2759"/>
<dbReference type="PROSITE" id="PS50088">
    <property type="entry name" value="ANK_REPEAT"/>
    <property type="match status" value="12"/>
</dbReference>
<accession>W7I6S2</accession>
<feature type="compositionally biased region" description="Basic residues" evidence="4">
    <location>
        <begin position="374"/>
        <end position="386"/>
    </location>
</feature>
<feature type="repeat" description="ANK" evidence="3">
    <location>
        <begin position="462"/>
        <end position="494"/>
    </location>
</feature>
<dbReference type="InterPro" id="IPR036770">
    <property type="entry name" value="Ankyrin_rpt-contain_sf"/>
</dbReference>
<dbReference type="PROSITE" id="PS50297">
    <property type="entry name" value="ANK_REP_REGION"/>
    <property type="match status" value="12"/>
</dbReference>
<feature type="repeat" description="ANK" evidence="3">
    <location>
        <begin position="145"/>
        <end position="177"/>
    </location>
</feature>
<evidence type="ECO:0000256" key="2">
    <source>
        <dbReference type="ARBA" id="ARBA00023043"/>
    </source>
</evidence>
<feature type="region of interest" description="Disordered" evidence="4">
    <location>
        <begin position="316"/>
        <end position="389"/>
    </location>
</feature>
<dbReference type="SMART" id="SM00248">
    <property type="entry name" value="ANK"/>
    <property type="match status" value="14"/>
</dbReference>
<feature type="repeat" description="ANK" evidence="3">
    <location>
        <begin position="247"/>
        <end position="273"/>
    </location>
</feature>
<dbReference type="Gene3D" id="1.25.40.20">
    <property type="entry name" value="Ankyrin repeat-containing domain"/>
    <property type="match status" value="6"/>
</dbReference>
<dbReference type="Pfam" id="PF00023">
    <property type="entry name" value="Ank"/>
    <property type="match status" value="3"/>
</dbReference>
<dbReference type="GO" id="GO:0005737">
    <property type="term" value="C:cytoplasm"/>
    <property type="evidence" value="ECO:0007669"/>
    <property type="project" value="TreeGrafter"/>
</dbReference>
<dbReference type="PANTHER" id="PTHR24198">
    <property type="entry name" value="ANKYRIN REPEAT AND PROTEIN KINASE DOMAIN-CONTAINING PROTEIN"/>
    <property type="match status" value="1"/>
</dbReference>
<dbReference type="InterPro" id="IPR002110">
    <property type="entry name" value="Ankyrin_rpt"/>
</dbReference>
<keyword evidence="1" id="KW-0677">Repeat</keyword>
<feature type="repeat" description="ANK" evidence="3">
    <location>
        <begin position="97"/>
        <end position="119"/>
    </location>
</feature>
<feature type="repeat" description="ANK" evidence="3">
    <location>
        <begin position="392"/>
        <end position="424"/>
    </location>
</feature>
<feature type="repeat" description="ANK" evidence="3">
    <location>
        <begin position="290"/>
        <end position="317"/>
    </location>
</feature>
<organism evidence="5 6">
    <name type="scientific">Drechslerella stenobrocha 248</name>
    <dbReference type="NCBI Taxonomy" id="1043628"/>
    <lineage>
        <taxon>Eukaryota</taxon>
        <taxon>Fungi</taxon>
        <taxon>Dikarya</taxon>
        <taxon>Ascomycota</taxon>
        <taxon>Pezizomycotina</taxon>
        <taxon>Orbiliomycetes</taxon>
        <taxon>Orbiliales</taxon>
        <taxon>Orbiliaceae</taxon>
        <taxon>Drechslerella</taxon>
    </lineage>
</organism>
<dbReference type="Pfam" id="PF12796">
    <property type="entry name" value="Ank_2"/>
    <property type="match status" value="4"/>
</dbReference>
<dbReference type="SUPFAM" id="SSF48403">
    <property type="entry name" value="Ankyrin repeat"/>
    <property type="match status" value="2"/>
</dbReference>
<evidence type="ECO:0000256" key="4">
    <source>
        <dbReference type="SAM" id="MobiDB-lite"/>
    </source>
</evidence>
<evidence type="ECO:0000313" key="5">
    <source>
        <dbReference type="EMBL" id="EWC44545.1"/>
    </source>
</evidence>
<dbReference type="AlphaFoldDB" id="W7I6S2"/>
<proteinExistence type="predicted"/>
<feature type="repeat" description="ANK" evidence="3">
    <location>
        <begin position="495"/>
        <end position="520"/>
    </location>
</feature>
<feature type="repeat" description="ANK" evidence="3">
    <location>
        <begin position="426"/>
        <end position="461"/>
    </location>
</feature>